<dbReference type="AlphaFoldDB" id="A0A4R8EWB1"/>
<name>A0A4R8EWB1_9BACT</name>
<proteinExistence type="predicted"/>
<keyword evidence="2" id="KW-1185">Reference proteome</keyword>
<dbReference type="Proteomes" id="UP000294817">
    <property type="component" value="Unassembled WGS sequence"/>
</dbReference>
<protein>
    <submittedName>
        <fullName evidence="1">Uncharacterized protein</fullName>
    </submittedName>
</protein>
<accession>A0A4R8EWB1</accession>
<reference evidence="1 2" key="1">
    <citation type="submission" date="2019-03" db="EMBL/GenBank/DDBJ databases">
        <title>Genomic Encyclopedia of Type Strains, Phase IV (KMG-IV): sequencing the most valuable type-strain genomes for metagenomic binning, comparative biology and taxonomic classification.</title>
        <authorList>
            <person name="Goeker M."/>
        </authorList>
    </citation>
    <scope>NUCLEOTIDE SEQUENCE [LARGE SCALE GENOMIC DNA]</scope>
    <source>
        <strain evidence="1 2">DSM 13575</strain>
    </source>
</reference>
<dbReference type="EMBL" id="SODZ01000008">
    <property type="protein sequence ID" value="TDX15008.1"/>
    <property type="molecule type" value="Genomic_DNA"/>
</dbReference>
<organism evidence="1 2">
    <name type="scientific">Petrotoga sibirica</name>
    <dbReference type="NCBI Taxonomy" id="156202"/>
    <lineage>
        <taxon>Bacteria</taxon>
        <taxon>Thermotogati</taxon>
        <taxon>Thermotogota</taxon>
        <taxon>Thermotogae</taxon>
        <taxon>Petrotogales</taxon>
        <taxon>Petrotogaceae</taxon>
        <taxon>Petrotoga</taxon>
    </lineage>
</organism>
<comment type="caution">
    <text evidence="1">The sequence shown here is derived from an EMBL/GenBank/DDBJ whole genome shotgun (WGS) entry which is preliminary data.</text>
</comment>
<evidence type="ECO:0000313" key="2">
    <source>
        <dbReference type="Proteomes" id="UP000294817"/>
    </source>
</evidence>
<gene>
    <name evidence="1" type="ORF">C8D74_10843</name>
</gene>
<sequence>MKKFVVVLLFSVLVLGGIFVYGGDDDGINRTNGLEPTAIVSVVDEVE</sequence>
<dbReference type="RefSeq" id="WP_166667774.1">
    <property type="nucleotide sequence ID" value="NZ_SODZ01000008.1"/>
</dbReference>
<evidence type="ECO:0000313" key="1">
    <source>
        <dbReference type="EMBL" id="TDX15008.1"/>
    </source>
</evidence>